<keyword evidence="6" id="KW-0645">Protease</keyword>
<evidence type="ECO:0000256" key="2">
    <source>
        <dbReference type="ARBA" id="ARBA00023145"/>
    </source>
</evidence>
<dbReference type="SUPFAM" id="SSF54001">
    <property type="entry name" value="Cysteine proteinases"/>
    <property type="match status" value="1"/>
</dbReference>
<dbReference type="Pfam" id="PF00112">
    <property type="entry name" value="Peptidase_C1"/>
    <property type="match status" value="1"/>
</dbReference>
<dbReference type="Gene3D" id="3.90.70.10">
    <property type="entry name" value="Cysteine proteinases"/>
    <property type="match status" value="1"/>
</dbReference>
<dbReference type="OrthoDB" id="190265at2759"/>
<keyword evidence="7" id="KW-1185">Reference proteome</keyword>
<dbReference type="PANTHER" id="PTHR12411">
    <property type="entry name" value="CYSTEINE PROTEASE FAMILY C1-RELATED"/>
    <property type="match status" value="1"/>
</dbReference>
<evidence type="ECO:0000313" key="7">
    <source>
        <dbReference type="Proteomes" id="UP000237271"/>
    </source>
</evidence>
<keyword evidence="2" id="KW-0865">Zymogen</keyword>
<dbReference type="InterPro" id="IPR013128">
    <property type="entry name" value="Peptidase_C1A"/>
</dbReference>
<name>A0A2P4Y4R2_9STRA</name>
<feature type="chain" id="PRO_5018549441" evidence="4">
    <location>
        <begin position="29"/>
        <end position="430"/>
    </location>
</feature>
<keyword evidence="6" id="KW-0378">Hydrolase</keyword>
<dbReference type="EMBL" id="NCKW01005468">
    <property type="protein sequence ID" value="POM72801.1"/>
    <property type="molecule type" value="Genomic_DNA"/>
</dbReference>
<feature type="signal peptide" evidence="4">
    <location>
        <begin position="1"/>
        <end position="28"/>
    </location>
</feature>
<dbReference type="AlphaFoldDB" id="A0A2P4Y4R2"/>
<feature type="domain" description="Peptidase C1A papain C-terminal" evidence="5">
    <location>
        <begin position="226"/>
        <end position="429"/>
    </location>
</feature>
<comment type="similarity">
    <text evidence="1">Belongs to the peptidase C1 family.</text>
</comment>
<dbReference type="InterPro" id="IPR038765">
    <property type="entry name" value="Papain-like_cys_pep_sf"/>
</dbReference>
<dbReference type="GO" id="GO:0006508">
    <property type="term" value="P:proteolysis"/>
    <property type="evidence" value="ECO:0007669"/>
    <property type="project" value="UniProtKB-KW"/>
</dbReference>
<evidence type="ECO:0000259" key="5">
    <source>
        <dbReference type="SMART" id="SM00645"/>
    </source>
</evidence>
<organism evidence="6 7">
    <name type="scientific">Phytophthora palmivora</name>
    <dbReference type="NCBI Taxonomy" id="4796"/>
    <lineage>
        <taxon>Eukaryota</taxon>
        <taxon>Sar</taxon>
        <taxon>Stramenopiles</taxon>
        <taxon>Oomycota</taxon>
        <taxon>Peronosporomycetes</taxon>
        <taxon>Peronosporales</taxon>
        <taxon>Peronosporaceae</taxon>
        <taxon>Phytophthora</taxon>
    </lineage>
</organism>
<reference evidence="6 7" key="1">
    <citation type="journal article" date="2017" name="Genome Biol. Evol.">
        <title>Phytophthora megakarya and P. palmivora, closely related causal agents of cacao black pod rot, underwent increases in genome sizes and gene numbers by different mechanisms.</title>
        <authorList>
            <person name="Ali S.S."/>
            <person name="Shao J."/>
            <person name="Lary D.J."/>
            <person name="Kronmiller B."/>
            <person name="Shen D."/>
            <person name="Strem M.D."/>
            <person name="Amoako-Attah I."/>
            <person name="Akrofi A.Y."/>
            <person name="Begoude B.A."/>
            <person name="Ten Hoopen G.M."/>
            <person name="Coulibaly K."/>
            <person name="Kebe B.I."/>
            <person name="Melnick R.L."/>
            <person name="Guiltinan M.J."/>
            <person name="Tyler B.M."/>
            <person name="Meinhardt L.W."/>
            <person name="Bailey B.A."/>
        </authorList>
    </citation>
    <scope>NUCLEOTIDE SEQUENCE [LARGE SCALE GENOMIC DNA]</scope>
    <source>
        <strain evidence="7">sbr112.9</strain>
    </source>
</reference>
<evidence type="ECO:0000313" key="6">
    <source>
        <dbReference type="EMBL" id="POM72801.1"/>
    </source>
</evidence>
<sequence length="430" mass="47711">MQAHVRPSLLHCITVATIAAVAVSGADGRQMHAGIDYHRYLAERDETKQELANWKANFGEMAKNNGWMPPSSGNSEERSVDDDDEDHLQRFFMTKQNISAIQALNPNANFSTNTPFTLLTNDEFAAYVGKAYRAYNGSLIDYDNNDKDDFIRTWNGIHHRHHFVGIRCKYIEFRLWIRILERFPTRDGQTRWISLNLDNNERSYYPNANNGSTYNVSSNYHPNTNHGDSYNFTTFDGDSHGNVHNLELVGTIESGQCIKGGKTTLKKYSEQQLTSCDTQNYGCSGGAPIYAMEYVQQNGLCTEDDYPYTSSDGTAASCSTGCSAVDTGITGYQTVDDASSLATAVAQQPVIVAVASGNNAWKQYTGGVISSCDTSELDHAVVVVGYTDSVWKIRNSWGDSWGEEGYIRLERTSDSTGTCGMYGDMSYPTF</sequence>
<dbReference type="InterPro" id="IPR000668">
    <property type="entry name" value="Peptidase_C1A_C"/>
</dbReference>
<evidence type="ECO:0000256" key="3">
    <source>
        <dbReference type="SAM" id="MobiDB-lite"/>
    </source>
</evidence>
<dbReference type="SMART" id="SM00645">
    <property type="entry name" value="Pept_C1"/>
    <property type="match status" value="1"/>
</dbReference>
<evidence type="ECO:0000256" key="1">
    <source>
        <dbReference type="ARBA" id="ARBA00008455"/>
    </source>
</evidence>
<keyword evidence="4" id="KW-0732">Signal</keyword>
<dbReference type="GO" id="GO:0008234">
    <property type="term" value="F:cysteine-type peptidase activity"/>
    <property type="evidence" value="ECO:0007669"/>
    <property type="project" value="InterPro"/>
</dbReference>
<protein>
    <submittedName>
        <fullName evidence="6">Papain-like cysteine protease C1</fullName>
    </submittedName>
</protein>
<feature type="region of interest" description="Disordered" evidence="3">
    <location>
        <begin position="63"/>
        <end position="83"/>
    </location>
</feature>
<dbReference type="Proteomes" id="UP000237271">
    <property type="component" value="Unassembled WGS sequence"/>
</dbReference>
<dbReference type="InterPro" id="IPR039417">
    <property type="entry name" value="Peptidase_C1A_papain-like"/>
</dbReference>
<proteinExistence type="inferred from homology"/>
<gene>
    <name evidence="6" type="ORF">PHPALM_10430</name>
</gene>
<dbReference type="CDD" id="cd02248">
    <property type="entry name" value="Peptidase_C1A"/>
    <property type="match status" value="1"/>
</dbReference>
<evidence type="ECO:0000256" key="4">
    <source>
        <dbReference type="SAM" id="SignalP"/>
    </source>
</evidence>
<accession>A0A2P4Y4R2</accession>
<comment type="caution">
    <text evidence="6">The sequence shown here is derived from an EMBL/GenBank/DDBJ whole genome shotgun (WGS) entry which is preliminary data.</text>
</comment>